<dbReference type="Proteomes" id="UP000318050">
    <property type="component" value="Unassembled WGS sequence"/>
</dbReference>
<protein>
    <submittedName>
        <fullName evidence="1">Uncharacterized protein</fullName>
    </submittedName>
</protein>
<dbReference type="EMBL" id="VITT01000019">
    <property type="protein sequence ID" value="TWB52241.1"/>
    <property type="molecule type" value="Genomic_DNA"/>
</dbReference>
<name>A0A560I225_9PROT</name>
<proteinExistence type="predicted"/>
<evidence type="ECO:0000313" key="2">
    <source>
        <dbReference type="Proteomes" id="UP000318050"/>
    </source>
</evidence>
<reference evidence="1 2" key="1">
    <citation type="submission" date="2019-06" db="EMBL/GenBank/DDBJ databases">
        <title>Genomic Encyclopedia of Type Strains, Phase IV (KMG-V): Genome sequencing to study the core and pangenomes of soil and plant-associated prokaryotes.</title>
        <authorList>
            <person name="Whitman W."/>
        </authorList>
    </citation>
    <scope>NUCLEOTIDE SEQUENCE [LARGE SCALE GENOMIC DNA]</scope>
    <source>
        <strain evidence="1 2">BR 11140</strain>
    </source>
</reference>
<evidence type="ECO:0000313" key="1">
    <source>
        <dbReference type="EMBL" id="TWB52241.1"/>
    </source>
</evidence>
<comment type="caution">
    <text evidence="1">The sequence shown here is derived from an EMBL/GenBank/DDBJ whole genome shotgun (WGS) entry which is preliminary data.</text>
</comment>
<organism evidence="1 2">
    <name type="scientific">Nitrospirillum amazonense</name>
    <dbReference type="NCBI Taxonomy" id="28077"/>
    <lineage>
        <taxon>Bacteria</taxon>
        <taxon>Pseudomonadati</taxon>
        <taxon>Pseudomonadota</taxon>
        <taxon>Alphaproteobacteria</taxon>
        <taxon>Rhodospirillales</taxon>
        <taxon>Azospirillaceae</taxon>
        <taxon>Nitrospirillum</taxon>
    </lineage>
</organism>
<gene>
    <name evidence="1" type="ORF">FBZ92_119104</name>
</gene>
<accession>A0A560I225</accession>
<sequence length="149" mass="16422">MLDTLPPLKHLNKDGLRFVAMPSFGVSDYAVALWLPAPDASEAQGLFAAVEKSDTAGVHMGREFTIPATEYRTLMSNLDRLIQTGNRDNDLCLDGTGAAFDRFKDGTVISSLGNCSPMFEELKLVVLKAVRRFAPGDDLPTEDDWHRSY</sequence>
<dbReference type="AlphaFoldDB" id="A0A560I225"/>